<keyword evidence="2" id="KW-1185">Reference proteome</keyword>
<dbReference type="AlphaFoldDB" id="A0A8J8T2P1"/>
<name>A0A8J8T2P1_HALGN</name>
<evidence type="ECO:0000313" key="2">
    <source>
        <dbReference type="Proteomes" id="UP000785679"/>
    </source>
</evidence>
<evidence type="ECO:0000313" key="1">
    <source>
        <dbReference type="EMBL" id="TNV79311.1"/>
    </source>
</evidence>
<dbReference type="Proteomes" id="UP000785679">
    <property type="component" value="Unassembled WGS sequence"/>
</dbReference>
<accession>A0A8J8T2P1</accession>
<sequence length="159" mass="18549">MMSEGIYCKQSWTDVRHLVEAIAQNKKIKKIIFDLFLPIDQVDYMLSNKPSGTYFDDHSKKYAFDEFVKLQQSTKHRHFINVLVHGKVKDKQRLQRDTRAMNEARAMGKSTAVLAKMANQYQALSEEEVCKGKCQIELLRKLWHCNTTGNFKSQDMLCQ</sequence>
<gene>
    <name evidence="1" type="ORF">FGO68_gene17654</name>
</gene>
<protein>
    <submittedName>
        <fullName evidence="1">Uncharacterized protein</fullName>
    </submittedName>
</protein>
<proteinExistence type="predicted"/>
<organism evidence="1 2">
    <name type="scientific">Halteria grandinella</name>
    <dbReference type="NCBI Taxonomy" id="5974"/>
    <lineage>
        <taxon>Eukaryota</taxon>
        <taxon>Sar</taxon>
        <taxon>Alveolata</taxon>
        <taxon>Ciliophora</taxon>
        <taxon>Intramacronucleata</taxon>
        <taxon>Spirotrichea</taxon>
        <taxon>Stichotrichia</taxon>
        <taxon>Sporadotrichida</taxon>
        <taxon>Halteriidae</taxon>
        <taxon>Halteria</taxon>
    </lineage>
</organism>
<dbReference type="EMBL" id="RRYP01009087">
    <property type="protein sequence ID" value="TNV79311.1"/>
    <property type="molecule type" value="Genomic_DNA"/>
</dbReference>
<comment type="caution">
    <text evidence="1">The sequence shown here is derived from an EMBL/GenBank/DDBJ whole genome shotgun (WGS) entry which is preliminary data.</text>
</comment>
<reference evidence="1" key="1">
    <citation type="submission" date="2019-06" db="EMBL/GenBank/DDBJ databases">
        <authorList>
            <person name="Zheng W."/>
        </authorList>
    </citation>
    <scope>NUCLEOTIDE SEQUENCE</scope>
    <source>
        <strain evidence="1">QDHG01</strain>
    </source>
</reference>